<dbReference type="AlphaFoldDB" id="A0A1F5GD48"/>
<proteinExistence type="predicted"/>
<gene>
    <name evidence="2" type="ORF">A3D07_03240</name>
</gene>
<feature type="compositionally biased region" description="Low complexity" evidence="1">
    <location>
        <begin position="105"/>
        <end position="118"/>
    </location>
</feature>
<evidence type="ECO:0000256" key="1">
    <source>
        <dbReference type="SAM" id="MobiDB-lite"/>
    </source>
</evidence>
<feature type="compositionally biased region" description="Polar residues" evidence="1">
    <location>
        <begin position="85"/>
        <end position="104"/>
    </location>
</feature>
<feature type="region of interest" description="Disordered" evidence="1">
    <location>
        <begin position="84"/>
        <end position="125"/>
    </location>
</feature>
<accession>A0A1F5GD48</accession>
<protein>
    <submittedName>
        <fullName evidence="2">Uncharacterized protein</fullName>
    </submittedName>
</protein>
<reference evidence="2 3" key="1">
    <citation type="journal article" date="2016" name="Nat. Commun.">
        <title>Thousands of microbial genomes shed light on interconnected biogeochemical processes in an aquifer system.</title>
        <authorList>
            <person name="Anantharaman K."/>
            <person name="Brown C.T."/>
            <person name="Hug L.A."/>
            <person name="Sharon I."/>
            <person name="Castelle C.J."/>
            <person name="Probst A.J."/>
            <person name="Thomas B.C."/>
            <person name="Singh A."/>
            <person name="Wilkins M.J."/>
            <person name="Karaoz U."/>
            <person name="Brodie E.L."/>
            <person name="Williams K.H."/>
            <person name="Hubbard S.S."/>
            <person name="Banfield J.F."/>
        </authorList>
    </citation>
    <scope>NUCLEOTIDE SEQUENCE [LARGE SCALE GENOMIC DNA]</scope>
</reference>
<name>A0A1F5GD48_9BACT</name>
<organism evidence="2 3">
    <name type="scientific">Candidatus Curtissbacteria bacterium RIFCSPHIGHO2_02_FULL_42_15</name>
    <dbReference type="NCBI Taxonomy" id="1797716"/>
    <lineage>
        <taxon>Bacteria</taxon>
        <taxon>Candidatus Curtissiibacteriota</taxon>
    </lineage>
</organism>
<sequence length="125" mass="13763">MQDDTSKVHKSLNLQLTRIAAEKSAKSVDSLKKVRQSVAGQILGPKSRYAQSNNPAQTVAPKPFEFGFSVLNELKKINVLKNPMSRPSSLSEYLANKNTKQNLQTAKSKTSTSPSKKTLGYSRKP</sequence>
<dbReference type="STRING" id="1797716.A3D07_03240"/>
<evidence type="ECO:0000313" key="3">
    <source>
        <dbReference type="Proteomes" id="UP000177124"/>
    </source>
</evidence>
<comment type="caution">
    <text evidence="2">The sequence shown here is derived from an EMBL/GenBank/DDBJ whole genome shotgun (WGS) entry which is preliminary data.</text>
</comment>
<evidence type="ECO:0000313" key="2">
    <source>
        <dbReference type="EMBL" id="OGD89775.1"/>
    </source>
</evidence>
<dbReference type="EMBL" id="MFBF01000065">
    <property type="protein sequence ID" value="OGD89775.1"/>
    <property type="molecule type" value="Genomic_DNA"/>
</dbReference>
<dbReference type="Proteomes" id="UP000177124">
    <property type="component" value="Unassembled WGS sequence"/>
</dbReference>